<dbReference type="Proteomes" id="UP000526307">
    <property type="component" value="Unassembled WGS sequence"/>
</dbReference>
<keyword evidence="2" id="KW-1185">Reference proteome</keyword>
<organism evidence="1 2">
    <name type="scientific">Mogibacterium timidum</name>
    <dbReference type="NCBI Taxonomy" id="35519"/>
    <lineage>
        <taxon>Bacteria</taxon>
        <taxon>Bacillati</taxon>
        <taxon>Bacillota</taxon>
        <taxon>Clostridia</taxon>
        <taxon>Peptostreptococcales</taxon>
        <taxon>Anaerovoracaceae</taxon>
        <taxon>Mogibacterium</taxon>
    </lineage>
</organism>
<dbReference type="SUPFAM" id="SSF46785">
    <property type="entry name" value="Winged helix' DNA-binding domain"/>
    <property type="match status" value="1"/>
</dbReference>
<dbReference type="Gene3D" id="1.10.10.10">
    <property type="entry name" value="Winged helix-like DNA-binding domain superfamily/Winged helix DNA-binding domain"/>
    <property type="match status" value="1"/>
</dbReference>
<dbReference type="PANTHER" id="PTHR33221:SF15">
    <property type="entry name" value="HTH-TYPE TRANSCRIPTIONAL REGULATOR YWGB-RELATED"/>
    <property type="match status" value="1"/>
</dbReference>
<evidence type="ECO:0000313" key="1">
    <source>
        <dbReference type="EMBL" id="NWO23488.1"/>
    </source>
</evidence>
<comment type="caution">
    <text evidence="1">The sequence shown here is derived from an EMBL/GenBank/DDBJ whole genome shotgun (WGS) entry which is preliminary data.</text>
</comment>
<reference evidence="1 2" key="1">
    <citation type="submission" date="2020-06" db="EMBL/GenBank/DDBJ databases">
        <title>Mogibacterium timidum strain W9173 genomic sequence.</title>
        <authorList>
            <person name="Wade W.G."/>
            <person name="Johnston C.D."/>
            <person name="Chen T."/>
            <person name="Dewhirst F.E."/>
        </authorList>
    </citation>
    <scope>NUCLEOTIDE SEQUENCE [LARGE SCALE GENOMIC DNA]</scope>
    <source>
        <strain evidence="1 2">W9173</strain>
    </source>
</reference>
<dbReference type="InterPro" id="IPR036388">
    <property type="entry name" value="WH-like_DNA-bd_sf"/>
</dbReference>
<evidence type="ECO:0000313" key="2">
    <source>
        <dbReference type="Proteomes" id="UP000526307"/>
    </source>
</evidence>
<dbReference type="EMBL" id="JABXYR010000002">
    <property type="protein sequence ID" value="NWO23488.1"/>
    <property type="molecule type" value="Genomic_DNA"/>
</dbReference>
<accession>A0A7Y8VRW2</accession>
<name>A0A7Y8VRW2_9FIRM</name>
<dbReference type="GO" id="GO:0005829">
    <property type="term" value="C:cytosol"/>
    <property type="evidence" value="ECO:0007669"/>
    <property type="project" value="TreeGrafter"/>
</dbReference>
<dbReference type="InterPro" id="IPR000944">
    <property type="entry name" value="Tscrpt_reg_Rrf2"/>
</dbReference>
<dbReference type="AlphaFoldDB" id="A0A7Y8VRW2"/>
<dbReference type="GO" id="GO:0003700">
    <property type="term" value="F:DNA-binding transcription factor activity"/>
    <property type="evidence" value="ECO:0007669"/>
    <property type="project" value="TreeGrafter"/>
</dbReference>
<sequence>MQISSRFTVALHIFTCVDTFKDEYKVTSDFLAGSIGTNPVIIRKILTQLQNAGLITVTRGTGGIKPTRELSEISFYDVYQAIEPLEGGDLFRFHEKPSPQCHVGGNIHALLDAKLNAIQNAMEDEMKKYTIEELRTGMQEILGKEA</sequence>
<dbReference type="PROSITE" id="PS51197">
    <property type="entry name" value="HTH_RRF2_2"/>
    <property type="match status" value="1"/>
</dbReference>
<protein>
    <submittedName>
        <fullName evidence="1">Rrf2 family transcriptional regulator</fullName>
    </submittedName>
</protein>
<gene>
    <name evidence="1" type="ORF">HW270_05335</name>
</gene>
<dbReference type="Pfam" id="PF02082">
    <property type="entry name" value="Rrf2"/>
    <property type="match status" value="1"/>
</dbReference>
<proteinExistence type="predicted"/>
<dbReference type="InterPro" id="IPR036390">
    <property type="entry name" value="WH_DNA-bd_sf"/>
</dbReference>
<dbReference type="PANTHER" id="PTHR33221">
    <property type="entry name" value="WINGED HELIX-TURN-HELIX TRANSCRIPTIONAL REGULATOR, RRF2 FAMILY"/>
    <property type="match status" value="1"/>
</dbReference>
<dbReference type="RefSeq" id="WP_009643942.1">
    <property type="nucleotide sequence ID" value="NZ_JABXYR010000002.1"/>
</dbReference>